<sequence>MDDISAGVIGWLGTLGTFGAYALLWRGRVGPASRIYAVLNTLGGLLGAIAGVLYGAWPSVASNVVWAAVGLHTLVAIARRSVEDSSGLAASAQIAASPTGEDATGAIGLPGREPSPELPLPVPAAAVIGLLPPLTLPLPTSSIPVVRIAG</sequence>
<keyword evidence="1" id="KW-0472">Membrane</keyword>
<dbReference type="KEGG" id="mbet:N8K70_04990"/>
<dbReference type="Pfam" id="PF26604">
    <property type="entry name" value="CBU_0592"/>
    <property type="match status" value="1"/>
</dbReference>
<name>A0AA97FMA9_9MICO</name>
<organism evidence="3 4">
    <name type="scientific">Microbacterium betulae</name>
    <dbReference type="NCBI Taxonomy" id="2981139"/>
    <lineage>
        <taxon>Bacteria</taxon>
        <taxon>Bacillati</taxon>
        <taxon>Actinomycetota</taxon>
        <taxon>Actinomycetes</taxon>
        <taxon>Micrococcales</taxon>
        <taxon>Microbacteriaceae</taxon>
        <taxon>Microbacterium</taxon>
    </lineage>
</organism>
<dbReference type="InterPro" id="IPR058058">
    <property type="entry name" value="CBU_0592-like"/>
</dbReference>
<evidence type="ECO:0000313" key="3">
    <source>
        <dbReference type="EMBL" id="WOF24037.1"/>
    </source>
</evidence>
<keyword evidence="1" id="KW-0812">Transmembrane</keyword>
<feature type="transmembrane region" description="Helical" evidence="1">
    <location>
        <begin position="6"/>
        <end position="24"/>
    </location>
</feature>
<keyword evidence="1" id="KW-1133">Transmembrane helix</keyword>
<evidence type="ECO:0000256" key="1">
    <source>
        <dbReference type="SAM" id="Phobius"/>
    </source>
</evidence>
<dbReference type="AlphaFoldDB" id="A0AA97FMA9"/>
<dbReference type="Proteomes" id="UP001305498">
    <property type="component" value="Chromosome"/>
</dbReference>
<keyword evidence="4" id="KW-1185">Reference proteome</keyword>
<protein>
    <recommendedName>
        <fullName evidence="2">CBU-0592-like domain-containing protein</fullName>
    </recommendedName>
</protein>
<dbReference type="EMBL" id="CP118157">
    <property type="protein sequence ID" value="WOF24037.1"/>
    <property type="molecule type" value="Genomic_DNA"/>
</dbReference>
<proteinExistence type="predicted"/>
<dbReference type="RefSeq" id="WP_317140511.1">
    <property type="nucleotide sequence ID" value="NZ_CP118157.1"/>
</dbReference>
<gene>
    <name evidence="3" type="ORF">N8K70_04990</name>
</gene>
<feature type="domain" description="CBU-0592-like" evidence="2">
    <location>
        <begin position="8"/>
        <end position="80"/>
    </location>
</feature>
<feature type="transmembrane region" description="Helical" evidence="1">
    <location>
        <begin position="36"/>
        <end position="54"/>
    </location>
</feature>
<accession>A0AA97FMA9</accession>
<evidence type="ECO:0000259" key="2">
    <source>
        <dbReference type="Pfam" id="PF26604"/>
    </source>
</evidence>
<evidence type="ECO:0000313" key="4">
    <source>
        <dbReference type="Proteomes" id="UP001305498"/>
    </source>
</evidence>
<reference evidence="3 4" key="1">
    <citation type="submission" date="2023-02" db="EMBL/GenBank/DDBJ databases">
        <title>Microbacterium betulae sp. nov., isolated from birch wood.</title>
        <authorList>
            <person name="Pasciak M."/>
            <person name="Pawlik K.J."/>
            <person name="Martynowski D."/>
            <person name="Laczmanski L."/>
            <person name="Ciekot J."/>
            <person name="Szponar B."/>
            <person name="Wojcik-Fatla A."/>
            <person name="Mackiewicz B."/>
            <person name="Farian E."/>
            <person name="Cholewa G."/>
            <person name="Cholewa A."/>
            <person name="Dutkiewicz J."/>
        </authorList>
    </citation>
    <scope>NUCLEOTIDE SEQUENCE [LARGE SCALE GENOMIC DNA]</scope>
    <source>
        <strain evidence="3 4">AB</strain>
    </source>
</reference>